<sequence>MSHPSLTVIKEILQSNIKRSSLKALIVAEKFFWWSLKSLLLSLGLSFNEIKNFHANQPDLCNNTVEFRNAEMKDLLASDCLLVSPEHVSAIFPFNKFSIILEYGGSYRSSRISYLSPSLVGLPHIHFLKVDLGGSFKLCEGVEMPQDIEMLTEEESDCGRNNKKLKKQLNFCPQEDKYERRSSKAAGEVEDCSMVLPISPGMGSGQSHQNMESSHGAEREGVQVVERDAVWPVDIIISSSICLVWYASGNIGKKATPINEACSCLPLCIDNIATNVLTMLSFTFSGCFLVFEGQTDFVLTVMESSDGLYAAAASLGIDLQLFFSYSSEMTNEIIVNCIKYATKLTRGLYPKMPEIFVLQKYNVPDESVALFSAFCRYGEREDSKSIMTDCSSSVSSGPDSDRNQICKFVPLEGILDSSTISKSCNLRVSKDPGTSDDLGKASFSMNDLFGQRQGQDVAMMRNASRPTRTSYDSRSFNSSQITNDEMNKPCLSLNDKLLAQNRILETAIMDKQLERNCVPKSQNLHEDISGEVIDLT</sequence>
<gene>
    <name evidence="1" type="ORF">O6P43_004309</name>
</gene>
<keyword evidence="2" id="KW-1185">Reference proteome</keyword>
<reference evidence="1" key="1">
    <citation type="journal article" date="2023" name="Science">
        <title>Elucidation of the pathway for biosynthesis of saponin adjuvants from the soapbark tree.</title>
        <authorList>
            <person name="Reed J."/>
            <person name="Orme A."/>
            <person name="El-Demerdash A."/>
            <person name="Owen C."/>
            <person name="Martin L.B.B."/>
            <person name="Misra R.C."/>
            <person name="Kikuchi S."/>
            <person name="Rejzek M."/>
            <person name="Martin A.C."/>
            <person name="Harkess A."/>
            <person name="Leebens-Mack J."/>
            <person name="Louveau T."/>
            <person name="Stephenson M.J."/>
            <person name="Osbourn A."/>
        </authorList>
    </citation>
    <scope>NUCLEOTIDE SEQUENCE</scope>
    <source>
        <strain evidence="1">S10</strain>
    </source>
</reference>
<dbReference type="GO" id="GO:0000712">
    <property type="term" value="P:resolution of meiotic recombination intermediates"/>
    <property type="evidence" value="ECO:0007669"/>
    <property type="project" value="TreeGrafter"/>
</dbReference>
<name>A0AAD7Q3M4_QUISA</name>
<dbReference type="InterPro" id="IPR038824">
    <property type="entry name" value="SHOC1-like"/>
</dbReference>
<evidence type="ECO:0000313" key="1">
    <source>
        <dbReference type="EMBL" id="KAJ7974201.1"/>
    </source>
</evidence>
<dbReference type="EMBL" id="JARAOO010000003">
    <property type="protein sequence ID" value="KAJ7974201.1"/>
    <property type="molecule type" value="Genomic_DNA"/>
</dbReference>
<dbReference type="PANTHER" id="PTHR35764">
    <property type="entry name" value="PROTEIN SHORTAGE IN CHIASMATA 1"/>
    <property type="match status" value="1"/>
</dbReference>
<dbReference type="KEGG" id="qsa:O6P43_004309"/>
<dbReference type="AlphaFoldDB" id="A0AAD7Q3M4"/>
<accession>A0AAD7Q3M4</accession>
<protein>
    <submittedName>
        <fullName evidence="1">Protein SHORTAGE IN CHIASMATA 1</fullName>
    </submittedName>
</protein>
<evidence type="ECO:0000313" key="2">
    <source>
        <dbReference type="Proteomes" id="UP001163823"/>
    </source>
</evidence>
<proteinExistence type="predicted"/>
<dbReference type="PANTHER" id="PTHR35764:SF1">
    <property type="entry name" value="PROTEIN SHORTAGE IN CHIASMATA 1"/>
    <property type="match status" value="1"/>
</dbReference>
<organism evidence="1 2">
    <name type="scientific">Quillaja saponaria</name>
    <name type="common">Soap bark tree</name>
    <dbReference type="NCBI Taxonomy" id="32244"/>
    <lineage>
        <taxon>Eukaryota</taxon>
        <taxon>Viridiplantae</taxon>
        <taxon>Streptophyta</taxon>
        <taxon>Embryophyta</taxon>
        <taxon>Tracheophyta</taxon>
        <taxon>Spermatophyta</taxon>
        <taxon>Magnoliopsida</taxon>
        <taxon>eudicotyledons</taxon>
        <taxon>Gunneridae</taxon>
        <taxon>Pentapetalae</taxon>
        <taxon>rosids</taxon>
        <taxon>fabids</taxon>
        <taxon>Fabales</taxon>
        <taxon>Quillajaceae</taxon>
        <taxon>Quillaja</taxon>
    </lineage>
</organism>
<dbReference type="Proteomes" id="UP001163823">
    <property type="component" value="Chromosome 3"/>
</dbReference>
<comment type="caution">
    <text evidence="1">The sequence shown here is derived from an EMBL/GenBank/DDBJ whole genome shotgun (WGS) entry which is preliminary data.</text>
</comment>